<dbReference type="PANTHER" id="PTHR43156">
    <property type="entry name" value="STAGE II SPORULATION PROTEIN E-RELATED"/>
    <property type="match status" value="1"/>
</dbReference>
<dbReference type="Gene3D" id="3.60.40.10">
    <property type="entry name" value="PPM-type phosphatase domain"/>
    <property type="match status" value="1"/>
</dbReference>
<feature type="transmembrane region" description="Helical" evidence="2">
    <location>
        <begin position="15"/>
        <end position="33"/>
    </location>
</feature>
<evidence type="ECO:0000256" key="2">
    <source>
        <dbReference type="SAM" id="Phobius"/>
    </source>
</evidence>
<keyword evidence="2" id="KW-1133">Transmembrane helix</keyword>
<dbReference type="Pfam" id="PF07228">
    <property type="entry name" value="SpoIIE"/>
    <property type="match status" value="1"/>
</dbReference>
<evidence type="ECO:0000256" key="1">
    <source>
        <dbReference type="ARBA" id="ARBA00022801"/>
    </source>
</evidence>
<dbReference type="Proteomes" id="UP000006329">
    <property type="component" value="Unassembled WGS sequence"/>
</dbReference>
<dbReference type="SUPFAM" id="SSF81606">
    <property type="entry name" value="PP2C-like"/>
    <property type="match status" value="1"/>
</dbReference>
<feature type="domain" description="PPM-type phosphatase" evidence="3">
    <location>
        <begin position="102"/>
        <end position="325"/>
    </location>
</feature>
<dbReference type="RefSeq" id="WP_004464658.1">
    <property type="nucleotide sequence ID" value="NZ_AHON02000087.1"/>
</dbReference>
<dbReference type="AlphaFoldDB" id="A0A0E2B9V1"/>
<sequence length="326" mass="37589">MNLTDRIKDYFQKTGWFLFSINLICLTIAAVFLQTRPFSPKVRIVLYSIVLVFIYLVNYVSFILFSTKKILPTNEVLEKATKRYRKGDDRMQNYLFPVPIDDENYEIYGRTLTYNPIGGDFYNFLTDLQGNYWIGIGDSVGHGYQAGIFSMMIFQKMALLITHDSNPYKVIEGINEDLLKRTEQNPTINSSLYATFLLIKADKQGNVEHSGLHPSFVIYKKRTGENRIVETDGKFISTTMNSCLKNVQSGSRFHLESGDIVFCFTDGLYEQKNNGNLYFGESLFRFLEEIPKIHLGKIADDLFTEILKHTGGRIQDDMTILMIRKK</sequence>
<accession>A0A0E2B9V1</accession>
<reference evidence="4" key="1">
    <citation type="submission" date="2012-10" db="EMBL/GenBank/DDBJ databases">
        <authorList>
            <person name="Harkins D.M."/>
            <person name="Durkin A.S."/>
            <person name="Brinkac L.M."/>
            <person name="Haft D.H."/>
            <person name="Selengut J.D."/>
            <person name="Sanka R."/>
            <person name="DePew J."/>
            <person name="Purushe J."/>
            <person name="Matthias M.A."/>
            <person name="Vinetz J.M."/>
            <person name="Sutton G.G."/>
            <person name="Nierman W.C."/>
            <person name="Fouts D.E."/>
        </authorList>
    </citation>
    <scope>NUCLEOTIDE SEQUENCE [LARGE SCALE GENOMIC DNA]</scope>
    <source>
        <strain evidence="4">MOR084</strain>
    </source>
</reference>
<evidence type="ECO:0000313" key="4">
    <source>
        <dbReference type="EMBL" id="EKO31977.1"/>
    </source>
</evidence>
<keyword evidence="2" id="KW-0472">Membrane</keyword>
<dbReference type="EMBL" id="AHON02000087">
    <property type="protein sequence ID" value="EKO31977.1"/>
    <property type="molecule type" value="Genomic_DNA"/>
</dbReference>
<dbReference type="GO" id="GO:0016791">
    <property type="term" value="F:phosphatase activity"/>
    <property type="evidence" value="ECO:0007669"/>
    <property type="project" value="TreeGrafter"/>
</dbReference>
<name>A0A0E2B9V1_9LEPT</name>
<dbReference type="InterPro" id="IPR001932">
    <property type="entry name" value="PPM-type_phosphatase-like_dom"/>
</dbReference>
<protein>
    <submittedName>
        <fullName evidence="4">Stage II sporulation protein E</fullName>
    </submittedName>
</protein>
<comment type="caution">
    <text evidence="4">The sequence shown here is derived from an EMBL/GenBank/DDBJ whole genome shotgun (WGS) entry which is preliminary data.</text>
</comment>
<keyword evidence="2" id="KW-0812">Transmembrane</keyword>
<proteinExistence type="predicted"/>
<dbReference type="InterPro" id="IPR036457">
    <property type="entry name" value="PPM-type-like_dom_sf"/>
</dbReference>
<dbReference type="InterPro" id="IPR052016">
    <property type="entry name" value="Bact_Sigma-Reg"/>
</dbReference>
<evidence type="ECO:0000259" key="3">
    <source>
        <dbReference type="SMART" id="SM00331"/>
    </source>
</evidence>
<dbReference type="SMART" id="SM00331">
    <property type="entry name" value="PP2C_SIG"/>
    <property type="match status" value="1"/>
</dbReference>
<gene>
    <name evidence="4" type="ORF">LEP1GSC179_0355</name>
</gene>
<dbReference type="PANTHER" id="PTHR43156:SF2">
    <property type="entry name" value="STAGE II SPORULATION PROTEIN E"/>
    <property type="match status" value="1"/>
</dbReference>
<keyword evidence="5" id="KW-1185">Reference proteome</keyword>
<feature type="transmembrane region" description="Helical" evidence="2">
    <location>
        <begin position="45"/>
        <end position="65"/>
    </location>
</feature>
<keyword evidence="1" id="KW-0378">Hydrolase</keyword>
<organism evidence="4 5">
    <name type="scientific">Leptospira santarosai str. MOR084</name>
    <dbReference type="NCBI Taxonomy" id="1049984"/>
    <lineage>
        <taxon>Bacteria</taxon>
        <taxon>Pseudomonadati</taxon>
        <taxon>Spirochaetota</taxon>
        <taxon>Spirochaetia</taxon>
        <taxon>Leptospirales</taxon>
        <taxon>Leptospiraceae</taxon>
        <taxon>Leptospira</taxon>
    </lineage>
</organism>
<evidence type="ECO:0000313" key="5">
    <source>
        <dbReference type="Proteomes" id="UP000006329"/>
    </source>
</evidence>